<accession>A0ABR2BBB0</accession>
<dbReference type="PANTHER" id="PTHR46890:SF48">
    <property type="entry name" value="RNA-DIRECTED DNA POLYMERASE"/>
    <property type="match status" value="1"/>
</dbReference>
<comment type="caution">
    <text evidence="2">The sequence shown here is derived from an EMBL/GenBank/DDBJ whole genome shotgun (WGS) entry which is preliminary data.</text>
</comment>
<evidence type="ECO:0000259" key="1">
    <source>
        <dbReference type="Pfam" id="PF00078"/>
    </source>
</evidence>
<dbReference type="Proteomes" id="UP001472677">
    <property type="component" value="Unassembled WGS sequence"/>
</dbReference>
<dbReference type="InterPro" id="IPR000477">
    <property type="entry name" value="RT_dom"/>
</dbReference>
<feature type="domain" description="Reverse transcriptase" evidence="1">
    <location>
        <begin position="66"/>
        <end position="252"/>
    </location>
</feature>
<dbReference type="PANTHER" id="PTHR46890">
    <property type="entry name" value="NON-LTR RETROLELEMENT REVERSE TRANSCRIPTASE-LIKE PROTEIN-RELATED"/>
    <property type="match status" value="1"/>
</dbReference>
<gene>
    <name evidence="2" type="ORF">V6N12_032884</name>
</gene>
<dbReference type="EMBL" id="JBBPBM010000143">
    <property type="protein sequence ID" value="KAK8504383.1"/>
    <property type="molecule type" value="Genomic_DNA"/>
</dbReference>
<evidence type="ECO:0000313" key="2">
    <source>
        <dbReference type="EMBL" id="KAK8504383.1"/>
    </source>
</evidence>
<dbReference type="InterPro" id="IPR052343">
    <property type="entry name" value="Retrotransposon-Effector_Assoc"/>
</dbReference>
<reference evidence="2 3" key="1">
    <citation type="journal article" date="2024" name="G3 (Bethesda)">
        <title>Genome assembly of Hibiscus sabdariffa L. provides insights into metabolisms of medicinal natural products.</title>
        <authorList>
            <person name="Kim T."/>
        </authorList>
    </citation>
    <scope>NUCLEOTIDE SEQUENCE [LARGE SCALE GENOMIC DNA]</scope>
    <source>
        <strain evidence="2">TK-2024</strain>
        <tissue evidence="2">Old leaves</tissue>
    </source>
</reference>
<dbReference type="Pfam" id="PF00078">
    <property type="entry name" value="RVT_1"/>
    <property type="match status" value="1"/>
</dbReference>
<keyword evidence="3" id="KW-1185">Reference proteome</keyword>
<evidence type="ECO:0000313" key="3">
    <source>
        <dbReference type="Proteomes" id="UP001472677"/>
    </source>
</evidence>
<organism evidence="2 3">
    <name type="scientific">Hibiscus sabdariffa</name>
    <name type="common">roselle</name>
    <dbReference type="NCBI Taxonomy" id="183260"/>
    <lineage>
        <taxon>Eukaryota</taxon>
        <taxon>Viridiplantae</taxon>
        <taxon>Streptophyta</taxon>
        <taxon>Embryophyta</taxon>
        <taxon>Tracheophyta</taxon>
        <taxon>Spermatophyta</taxon>
        <taxon>Magnoliopsida</taxon>
        <taxon>eudicotyledons</taxon>
        <taxon>Gunneridae</taxon>
        <taxon>Pentapetalae</taxon>
        <taxon>rosids</taxon>
        <taxon>malvids</taxon>
        <taxon>Malvales</taxon>
        <taxon>Malvaceae</taxon>
        <taxon>Malvoideae</taxon>
        <taxon>Hibiscus</taxon>
    </lineage>
</organism>
<name>A0ABR2BBB0_9ROSI</name>
<dbReference type="CDD" id="cd01650">
    <property type="entry name" value="RT_nLTR_like"/>
    <property type="match status" value="1"/>
</dbReference>
<dbReference type="InterPro" id="IPR043502">
    <property type="entry name" value="DNA/RNA_pol_sf"/>
</dbReference>
<protein>
    <recommendedName>
        <fullName evidence="1">Reverse transcriptase domain-containing protein</fullName>
    </recommendedName>
</protein>
<sequence length="397" mass="45324">MHVVVFSMDPMKSPGVDGFNARIFQKNWATIDDSIFRFVSGFFDPGTLDEEANRTLLVLLPKVDTPKTLKQFRPISLCTVMYKVISKFLVNRVKPYLPAWVGQTQASFVQGRHITDNVILAQEVIHTMCRKKGHKAWMAIKVDLEKTYDRLECTFIEETLHDLVTDGFSPSRSVRQGDPLSAYLFVLCMECLSHAIGRQVDTGSWKNIHLSRSGPGLLHMFFANDLVLFTEASMSQLEVIREIMSNFCACSGHRRVDDLGIYLGVPLLHKRITKDTYRYLLDKSPRNNRLDLYSVHPIKLESKVTELPPVKERIRSVFSGTRASRRRSLLWEALRQGINNFVIHVILLCFHISSDEMEVLKSMFGSLMRSWVPLFPQKAPLLSQRSSIASAMLVMTL</sequence>
<dbReference type="SUPFAM" id="SSF56672">
    <property type="entry name" value="DNA/RNA polymerases"/>
    <property type="match status" value="1"/>
</dbReference>
<proteinExistence type="predicted"/>